<name>A0A3G5AAK2_9VIRU</name>
<dbReference type="InterPro" id="IPR005123">
    <property type="entry name" value="Oxoglu/Fe-dep_dioxygenase_dom"/>
</dbReference>
<dbReference type="EMBL" id="MK072403">
    <property type="protein sequence ID" value="AYV84280.1"/>
    <property type="molecule type" value="Genomic_DNA"/>
</dbReference>
<evidence type="ECO:0000256" key="2">
    <source>
        <dbReference type="ARBA" id="ARBA00022723"/>
    </source>
</evidence>
<evidence type="ECO:0000256" key="3">
    <source>
        <dbReference type="ARBA" id="ARBA00022964"/>
    </source>
</evidence>
<protein>
    <recommendedName>
        <fullName evidence="6">Fe2OG dioxygenase domain-containing protein</fullName>
    </recommendedName>
</protein>
<evidence type="ECO:0000256" key="4">
    <source>
        <dbReference type="ARBA" id="ARBA00023002"/>
    </source>
</evidence>
<dbReference type="InterPro" id="IPR006620">
    <property type="entry name" value="Pro_4_hyd_alph"/>
</dbReference>
<gene>
    <name evidence="7" type="ORF">Hyperionvirus21_14</name>
</gene>
<evidence type="ECO:0000256" key="1">
    <source>
        <dbReference type="ARBA" id="ARBA00001961"/>
    </source>
</evidence>
<dbReference type="GO" id="GO:0004656">
    <property type="term" value="F:procollagen-proline 4-dioxygenase activity"/>
    <property type="evidence" value="ECO:0007669"/>
    <property type="project" value="TreeGrafter"/>
</dbReference>
<proteinExistence type="predicted"/>
<dbReference type="PROSITE" id="PS51471">
    <property type="entry name" value="FE2OG_OXY"/>
    <property type="match status" value="1"/>
</dbReference>
<keyword evidence="2" id="KW-0479">Metal-binding</keyword>
<dbReference type="GO" id="GO:0005506">
    <property type="term" value="F:iron ion binding"/>
    <property type="evidence" value="ECO:0007669"/>
    <property type="project" value="InterPro"/>
</dbReference>
<keyword evidence="3" id="KW-0223">Dioxygenase</keyword>
<dbReference type="InterPro" id="IPR045054">
    <property type="entry name" value="P4HA-like"/>
</dbReference>
<evidence type="ECO:0000256" key="5">
    <source>
        <dbReference type="ARBA" id="ARBA00023004"/>
    </source>
</evidence>
<comment type="cofactor">
    <cofactor evidence="1">
        <name>L-ascorbate</name>
        <dbReference type="ChEBI" id="CHEBI:38290"/>
    </cofactor>
</comment>
<feature type="domain" description="Fe2OG dioxygenase" evidence="6">
    <location>
        <begin position="93"/>
        <end position="201"/>
    </location>
</feature>
<evidence type="ECO:0000313" key="7">
    <source>
        <dbReference type="EMBL" id="AYV84280.1"/>
    </source>
</evidence>
<sequence length="203" mass="23143">MTDAIVKTLLSTYNASLLDDDLKLVYINNLFTDVECDHLIGLAYKISFNASLTTDGKSKDRTSHSAYIPKNYDKTVQDVSERIAKLCDKKATCIEQLQVVKYEIGEQFAAHCDYFSEPYIKKMGWSLGGQRQFTFFVYLNTVDRGGETEFTTVGLEFKPNKGHAIFWENCKDPKIGNIRSMHRGKPPLSNLKFGLNIWISFDQ</sequence>
<dbReference type="PANTHER" id="PTHR10869">
    <property type="entry name" value="PROLYL 4-HYDROXYLASE ALPHA SUBUNIT"/>
    <property type="match status" value="1"/>
</dbReference>
<reference evidence="7" key="1">
    <citation type="submission" date="2018-10" db="EMBL/GenBank/DDBJ databases">
        <title>Hidden diversity of soil giant viruses.</title>
        <authorList>
            <person name="Schulz F."/>
            <person name="Alteio L."/>
            <person name="Goudeau D."/>
            <person name="Ryan E.M."/>
            <person name="Malmstrom R.R."/>
            <person name="Blanchard J."/>
            <person name="Woyke T."/>
        </authorList>
    </citation>
    <scope>NUCLEOTIDE SEQUENCE</scope>
    <source>
        <strain evidence="7">HYV1</strain>
    </source>
</reference>
<dbReference type="Gene3D" id="2.60.120.620">
    <property type="entry name" value="q2cbj1_9rhob like domain"/>
    <property type="match status" value="1"/>
</dbReference>
<dbReference type="InterPro" id="IPR044862">
    <property type="entry name" value="Pro_4_hyd_alph_FE2OG_OXY"/>
</dbReference>
<keyword evidence="5" id="KW-0408">Iron</keyword>
<dbReference type="Pfam" id="PF13640">
    <property type="entry name" value="2OG-FeII_Oxy_3"/>
    <property type="match status" value="1"/>
</dbReference>
<keyword evidence="4" id="KW-0560">Oxidoreductase</keyword>
<dbReference type="SMART" id="SM00702">
    <property type="entry name" value="P4Hc"/>
    <property type="match status" value="1"/>
</dbReference>
<evidence type="ECO:0000259" key="6">
    <source>
        <dbReference type="PROSITE" id="PS51471"/>
    </source>
</evidence>
<accession>A0A3G5AAK2</accession>
<dbReference type="GO" id="GO:0031418">
    <property type="term" value="F:L-ascorbic acid binding"/>
    <property type="evidence" value="ECO:0007669"/>
    <property type="project" value="InterPro"/>
</dbReference>
<dbReference type="PANTHER" id="PTHR10869:SF246">
    <property type="entry name" value="TRANSMEMBRANE PROLYL 4-HYDROXYLASE"/>
    <property type="match status" value="1"/>
</dbReference>
<organism evidence="7">
    <name type="scientific">Hyperionvirus sp</name>
    <dbReference type="NCBI Taxonomy" id="2487770"/>
    <lineage>
        <taxon>Viruses</taxon>
        <taxon>Varidnaviria</taxon>
        <taxon>Bamfordvirae</taxon>
        <taxon>Nucleocytoviricota</taxon>
        <taxon>Megaviricetes</taxon>
        <taxon>Imitervirales</taxon>
        <taxon>Mimiviridae</taxon>
        <taxon>Klosneuvirinae</taxon>
    </lineage>
</organism>